<sequence length="173" mass="19292">MLKDPQLSPIYLAIDTLNKCAEGRSDLIHLISTSLTLSQNVKWLISSRPEVDLLAALKDPGTNSLDAFNSLVELDTQRLAAPVNVYVDHKLTILKRRKGYNDSVLAEVSHEVRKRAENTFLWVALAFKVLETVHGGYAVKRIEEMPPSLSELYDHMITIPRAIFGAEPVGLTI</sequence>
<reference evidence="1" key="1">
    <citation type="journal article" date="2023" name="Mol. Phylogenet. Evol.">
        <title>Genome-scale phylogeny and comparative genomics of the fungal order Sordariales.</title>
        <authorList>
            <person name="Hensen N."/>
            <person name="Bonometti L."/>
            <person name="Westerberg I."/>
            <person name="Brannstrom I.O."/>
            <person name="Guillou S."/>
            <person name="Cros-Aarteil S."/>
            <person name="Calhoun S."/>
            <person name="Haridas S."/>
            <person name="Kuo A."/>
            <person name="Mondo S."/>
            <person name="Pangilinan J."/>
            <person name="Riley R."/>
            <person name="LaButti K."/>
            <person name="Andreopoulos B."/>
            <person name="Lipzen A."/>
            <person name="Chen C."/>
            <person name="Yan M."/>
            <person name="Daum C."/>
            <person name="Ng V."/>
            <person name="Clum A."/>
            <person name="Steindorff A."/>
            <person name="Ohm R.A."/>
            <person name="Martin F."/>
            <person name="Silar P."/>
            <person name="Natvig D.O."/>
            <person name="Lalanne C."/>
            <person name="Gautier V."/>
            <person name="Ament-Velasquez S.L."/>
            <person name="Kruys A."/>
            <person name="Hutchinson M.I."/>
            <person name="Powell A.J."/>
            <person name="Barry K."/>
            <person name="Miller A.N."/>
            <person name="Grigoriev I.V."/>
            <person name="Debuchy R."/>
            <person name="Gladieux P."/>
            <person name="Hiltunen Thoren M."/>
            <person name="Johannesson H."/>
        </authorList>
    </citation>
    <scope>NUCLEOTIDE SEQUENCE</scope>
    <source>
        <strain evidence="1">CBS 315.58</strain>
    </source>
</reference>
<evidence type="ECO:0000313" key="2">
    <source>
        <dbReference type="Proteomes" id="UP001303160"/>
    </source>
</evidence>
<proteinExistence type="predicted"/>
<organism evidence="1 2">
    <name type="scientific">Triangularia verruculosa</name>
    <dbReference type="NCBI Taxonomy" id="2587418"/>
    <lineage>
        <taxon>Eukaryota</taxon>
        <taxon>Fungi</taxon>
        <taxon>Dikarya</taxon>
        <taxon>Ascomycota</taxon>
        <taxon>Pezizomycotina</taxon>
        <taxon>Sordariomycetes</taxon>
        <taxon>Sordariomycetidae</taxon>
        <taxon>Sordariales</taxon>
        <taxon>Podosporaceae</taxon>
        <taxon>Triangularia</taxon>
    </lineage>
</organism>
<protein>
    <submittedName>
        <fullName evidence="1">Uncharacterized protein</fullName>
    </submittedName>
</protein>
<accession>A0AAN6XEQ9</accession>
<comment type="caution">
    <text evidence="1">The sequence shown here is derived from an EMBL/GenBank/DDBJ whole genome shotgun (WGS) entry which is preliminary data.</text>
</comment>
<dbReference type="Proteomes" id="UP001303160">
    <property type="component" value="Unassembled WGS sequence"/>
</dbReference>
<reference evidence="1" key="2">
    <citation type="submission" date="2023-05" db="EMBL/GenBank/DDBJ databases">
        <authorList>
            <consortium name="Lawrence Berkeley National Laboratory"/>
            <person name="Steindorff A."/>
            <person name="Hensen N."/>
            <person name="Bonometti L."/>
            <person name="Westerberg I."/>
            <person name="Brannstrom I.O."/>
            <person name="Guillou S."/>
            <person name="Cros-Aarteil S."/>
            <person name="Calhoun S."/>
            <person name="Haridas S."/>
            <person name="Kuo A."/>
            <person name="Mondo S."/>
            <person name="Pangilinan J."/>
            <person name="Riley R."/>
            <person name="Labutti K."/>
            <person name="Andreopoulos B."/>
            <person name="Lipzen A."/>
            <person name="Chen C."/>
            <person name="Yanf M."/>
            <person name="Daum C."/>
            <person name="Ng V."/>
            <person name="Clum A."/>
            <person name="Ohm R."/>
            <person name="Martin F."/>
            <person name="Silar P."/>
            <person name="Natvig D."/>
            <person name="Lalanne C."/>
            <person name="Gautier V."/>
            <person name="Ament-Velasquez S.L."/>
            <person name="Kruys A."/>
            <person name="Hutchinson M.I."/>
            <person name="Powell A.J."/>
            <person name="Barry K."/>
            <person name="Miller A.N."/>
            <person name="Grigoriev I.V."/>
            <person name="Debuchy R."/>
            <person name="Gladieux P."/>
            <person name="Thoren M.H."/>
            <person name="Johannesson H."/>
        </authorList>
    </citation>
    <scope>NUCLEOTIDE SEQUENCE</scope>
    <source>
        <strain evidence="1">CBS 315.58</strain>
    </source>
</reference>
<dbReference type="PANTHER" id="PTHR10039">
    <property type="entry name" value="AMELOGENIN"/>
    <property type="match status" value="1"/>
</dbReference>
<keyword evidence="2" id="KW-1185">Reference proteome</keyword>
<dbReference type="AlphaFoldDB" id="A0AAN6XEQ9"/>
<name>A0AAN6XEQ9_9PEZI</name>
<gene>
    <name evidence="1" type="ORF">QBC40DRAFT_257987</name>
</gene>
<evidence type="ECO:0000313" key="1">
    <source>
        <dbReference type="EMBL" id="KAK4196452.1"/>
    </source>
</evidence>
<dbReference type="EMBL" id="MU863984">
    <property type="protein sequence ID" value="KAK4196452.1"/>
    <property type="molecule type" value="Genomic_DNA"/>
</dbReference>
<dbReference type="PANTHER" id="PTHR10039:SF16">
    <property type="entry name" value="GPI INOSITOL-DEACYLASE"/>
    <property type="match status" value="1"/>
</dbReference>